<evidence type="ECO:0000256" key="5">
    <source>
        <dbReference type="PIRSR" id="PIRSR617867-1"/>
    </source>
</evidence>
<dbReference type="HOGENOM" id="CLU_071415_2_2_6"/>
<dbReference type="KEGG" id="tti:THITH_07840"/>
<dbReference type="PRINTS" id="PR00719">
    <property type="entry name" value="LMWPTPASE"/>
</dbReference>
<dbReference type="InterPro" id="IPR036196">
    <property type="entry name" value="Ptyr_pPase_sf"/>
</dbReference>
<accession>W0DIG6</accession>
<comment type="similarity">
    <text evidence="1">Belongs to the low molecular weight phosphotyrosine protein phosphatase family.</text>
</comment>
<evidence type="ECO:0000259" key="6">
    <source>
        <dbReference type="SMART" id="SM00226"/>
    </source>
</evidence>
<dbReference type="AlphaFoldDB" id="W0DIG6"/>
<dbReference type="InterPro" id="IPR017867">
    <property type="entry name" value="Tyr_phospatase_low_mol_wt"/>
</dbReference>
<feature type="active site" description="Proton donor" evidence="5">
    <location>
        <position position="124"/>
    </location>
</feature>
<feature type="active site" description="Nucleophile" evidence="5">
    <location>
        <position position="7"/>
    </location>
</feature>
<keyword evidence="8" id="KW-1185">Reference proteome</keyword>
<evidence type="ECO:0000256" key="1">
    <source>
        <dbReference type="ARBA" id="ARBA00011063"/>
    </source>
</evidence>
<evidence type="ECO:0000256" key="2">
    <source>
        <dbReference type="ARBA" id="ARBA00013064"/>
    </source>
</evidence>
<dbReference type="Gene3D" id="3.40.50.2300">
    <property type="match status" value="1"/>
</dbReference>
<keyword evidence="3" id="KW-0378">Hydrolase</keyword>
<evidence type="ECO:0000313" key="8">
    <source>
        <dbReference type="Proteomes" id="UP000005289"/>
    </source>
</evidence>
<dbReference type="InterPro" id="IPR050438">
    <property type="entry name" value="LMW_PTPase"/>
</dbReference>
<dbReference type="InterPro" id="IPR023485">
    <property type="entry name" value="Ptyr_pPase"/>
</dbReference>
<dbReference type="EMBL" id="CP007029">
    <property type="protein sequence ID" value="AHE98186.1"/>
    <property type="molecule type" value="Genomic_DNA"/>
</dbReference>
<proteinExistence type="inferred from homology"/>
<evidence type="ECO:0000256" key="4">
    <source>
        <dbReference type="ARBA" id="ARBA00022912"/>
    </source>
</evidence>
<dbReference type="FunFam" id="3.40.50.2300:FF:000113">
    <property type="entry name" value="Low molecular weight protein-tyrosine-phosphatase"/>
    <property type="match status" value="1"/>
</dbReference>
<dbReference type="Pfam" id="PF01451">
    <property type="entry name" value="LMWPc"/>
    <property type="match status" value="1"/>
</dbReference>
<dbReference type="GO" id="GO:0004725">
    <property type="term" value="F:protein tyrosine phosphatase activity"/>
    <property type="evidence" value="ECO:0007669"/>
    <property type="project" value="UniProtKB-EC"/>
</dbReference>
<feature type="domain" description="Phosphotyrosine protein phosphatase I" evidence="6">
    <location>
        <begin position="1"/>
        <end position="150"/>
    </location>
</feature>
<evidence type="ECO:0000256" key="3">
    <source>
        <dbReference type="ARBA" id="ARBA00022801"/>
    </source>
</evidence>
<protein>
    <recommendedName>
        <fullName evidence="2">protein-tyrosine-phosphatase</fullName>
        <ecNumber evidence="2">3.1.3.48</ecNumber>
    </recommendedName>
</protein>
<reference evidence="7 8" key="1">
    <citation type="submission" date="2013-12" db="EMBL/GenBank/DDBJ databases">
        <authorList>
            <consortium name="DOE Joint Genome Institute"/>
            <person name="Muyzer G."/>
            <person name="Huntemann M."/>
            <person name="Han J."/>
            <person name="Chen A."/>
            <person name="Kyrpides N."/>
            <person name="Mavromatis K."/>
            <person name="Markowitz V."/>
            <person name="Palaniappan K."/>
            <person name="Ivanova N."/>
            <person name="Schaumberg A."/>
            <person name="Pati A."/>
            <person name="Liolios K."/>
            <person name="Nordberg H.P."/>
            <person name="Cantor M.N."/>
            <person name="Hua S.X."/>
            <person name="Woyke T."/>
        </authorList>
    </citation>
    <scope>NUCLEOTIDE SEQUENCE [LARGE SCALE GENOMIC DNA]</scope>
    <source>
        <strain evidence="7 8">ARh 1</strain>
    </source>
</reference>
<gene>
    <name evidence="7" type="ORF">THITH_07840</name>
</gene>
<keyword evidence="4" id="KW-0904">Protein phosphatase</keyword>
<dbReference type="Proteomes" id="UP000005289">
    <property type="component" value="Chromosome"/>
</dbReference>
<dbReference type="EC" id="3.1.3.48" evidence="2"/>
<dbReference type="PANTHER" id="PTHR11717:SF7">
    <property type="entry name" value="LOW MOLECULAR WEIGHT PHOSPHOTYROSINE PROTEIN PHOSPHATASE"/>
    <property type="match status" value="1"/>
</dbReference>
<feature type="active site" description="Nucleophile" evidence="5">
    <location>
        <position position="13"/>
    </location>
</feature>
<name>W0DIG6_9GAMM</name>
<dbReference type="SUPFAM" id="SSF52788">
    <property type="entry name" value="Phosphotyrosine protein phosphatases I"/>
    <property type="match status" value="1"/>
</dbReference>
<dbReference type="CDD" id="cd16343">
    <property type="entry name" value="LMWPTP"/>
    <property type="match status" value="1"/>
</dbReference>
<dbReference type="STRING" id="713585.THITH_07840"/>
<sequence>MSVLMVCMGNICRSPMAHGVFAERLREAGLDTVVEVDSAGTHGYHVGAPPDRRAQAAAGERGYDLGALRARRLTPEDFHHFDYIVVMDEENLQNALALQPDGARARVHRFLEFAPQRAEREVPDPYYGGTEGFTQVMDLVEDAASGLLAHLQERHRF</sequence>
<dbReference type="SMART" id="SM00226">
    <property type="entry name" value="LMWPc"/>
    <property type="match status" value="1"/>
</dbReference>
<evidence type="ECO:0000313" key="7">
    <source>
        <dbReference type="EMBL" id="AHE98186.1"/>
    </source>
</evidence>
<organism evidence="7 8">
    <name type="scientific">Thioalkalivibrio paradoxus ARh 1</name>
    <dbReference type="NCBI Taxonomy" id="713585"/>
    <lineage>
        <taxon>Bacteria</taxon>
        <taxon>Pseudomonadati</taxon>
        <taxon>Pseudomonadota</taxon>
        <taxon>Gammaproteobacteria</taxon>
        <taxon>Chromatiales</taxon>
        <taxon>Ectothiorhodospiraceae</taxon>
        <taxon>Thioalkalivibrio</taxon>
    </lineage>
</organism>
<dbReference type="PANTHER" id="PTHR11717">
    <property type="entry name" value="LOW MOLECULAR WEIGHT PROTEIN TYROSINE PHOSPHATASE"/>
    <property type="match status" value="1"/>
</dbReference>